<protein>
    <submittedName>
        <fullName evidence="8">(2Fe-2S)-binding protein</fullName>
    </submittedName>
</protein>
<name>A0A2S2C5E0_9NOCA</name>
<evidence type="ECO:0000256" key="3">
    <source>
        <dbReference type="ARBA" id="ARBA00023004"/>
    </source>
</evidence>
<dbReference type="InterPro" id="IPR017941">
    <property type="entry name" value="Rieske_2Fe-2S"/>
</dbReference>
<dbReference type="SUPFAM" id="SSF50022">
    <property type="entry name" value="ISP domain"/>
    <property type="match status" value="1"/>
</dbReference>
<evidence type="ECO:0000256" key="4">
    <source>
        <dbReference type="ARBA" id="ARBA00023014"/>
    </source>
</evidence>
<evidence type="ECO:0000256" key="5">
    <source>
        <dbReference type="ARBA" id="ARBA00034078"/>
    </source>
</evidence>
<dbReference type="Pfam" id="PF00355">
    <property type="entry name" value="Rieske"/>
    <property type="match status" value="1"/>
</dbReference>
<organism evidence="8 9">
    <name type="scientific">Rhodococcus oxybenzonivorans</name>
    <dbReference type="NCBI Taxonomy" id="1990687"/>
    <lineage>
        <taxon>Bacteria</taxon>
        <taxon>Bacillati</taxon>
        <taxon>Actinomycetota</taxon>
        <taxon>Actinomycetes</taxon>
        <taxon>Mycobacteriales</taxon>
        <taxon>Nocardiaceae</taxon>
        <taxon>Rhodococcus</taxon>
    </lineage>
</organism>
<dbReference type="PANTHER" id="PTHR21496:SF0">
    <property type="entry name" value="RIESKE DOMAIN-CONTAINING PROTEIN"/>
    <property type="match status" value="1"/>
</dbReference>
<dbReference type="EMBL" id="CP021355">
    <property type="protein sequence ID" value="AWK76111.1"/>
    <property type="molecule type" value="Genomic_DNA"/>
</dbReference>
<dbReference type="PANTHER" id="PTHR21496">
    <property type="entry name" value="FERREDOXIN-RELATED"/>
    <property type="match status" value="1"/>
</dbReference>
<comment type="cofactor">
    <cofactor evidence="5">
        <name>[2Fe-2S] cluster</name>
        <dbReference type="ChEBI" id="CHEBI:190135"/>
    </cofactor>
</comment>
<dbReference type="GO" id="GO:0004497">
    <property type="term" value="F:monooxygenase activity"/>
    <property type="evidence" value="ECO:0007669"/>
    <property type="project" value="UniProtKB-ARBA"/>
</dbReference>
<dbReference type="Gene3D" id="2.102.10.10">
    <property type="entry name" value="Rieske [2Fe-2S] iron-sulphur domain"/>
    <property type="match status" value="1"/>
</dbReference>
<keyword evidence="9" id="KW-1185">Reference proteome</keyword>
<keyword evidence="1" id="KW-0001">2Fe-2S</keyword>
<keyword evidence="8" id="KW-0614">Plasmid</keyword>
<evidence type="ECO:0000259" key="7">
    <source>
        <dbReference type="PROSITE" id="PS51296"/>
    </source>
</evidence>
<dbReference type="GO" id="GO:0016705">
    <property type="term" value="F:oxidoreductase activity, acting on paired donors, with incorporation or reduction of molecular oxygen"/>
    <property type="evidence" value="ECO:0007669"/>
    <property type="project" value="UniProtKB-ARBA"/>
</dbReference>
<dbReference type="GO" id="GO:0051537">
    <property type="term" value="F:2 iron, 2 sulfur cluster binding"/>
    <property type="evidence" value="ECO:0007669"/>
    <property type="project" value="UniProtKB-KW"/>
</dbReference>
<dbReference type="GO" id="GO:0046872">
    <property type="term" value="F:metal ion binding"/>
    <property type="evidence" value="ECO:0007669"/>
    <property type="project" value="UniProtKB-KW"/>
</dbReference>
<dbReference type="InterPro" id="IPR036922">
    <property type="entry name" value="Rieske_2Fe-2S_sf"/>
</dbReference>
<dbReference type="OrthoDB" id="9795104at2"/>
<evidence type="ECO:0000313" key="9">
    <source>
        <dbReference type="Proteomes" id="UP000245711"/>
    </source>
</evidence>
<dbReference type="KEGG" id="roz:CBI38_31765"/>
<evidence type="ECO:0000256" key="6">
    <source>
        <dbReference type="ARBA" id="ARBA00038001"/>
    </source>
</evidence>
<proteinExistence type="inferred from homology"/>
<keyword evidence="3" id="KW-0408">Iron</keyword>
<dbReference type="Proteomes" id="UP000245711">
    <property type="component" value="Plasmid pRB98"/>
</dbReference>
<comment type="similarity">
    <text evidence="6">Belongs to the bacterial ring-hydroxylating dioxygenase ferredoxin component family.</text>
</comment>
<keyword evidence="4" id="KW-0411">Iron-sulfur</keyword>
<accession>A0A2S2C5E0</accession>
<dbReference type="PROSITE" id="PS51296">
    <property type="entry name" value="RIESKE"/>
    <property type="match status" value="1"/>
</dbReference>
<keyword evidence="2" id="KW-0479">Metal-binding</keyword>
<geneLocation type="plasmid" evidence="9">
    <name>prb98</name>
</geneLocation>
<gene>
    <name evidence="8" type="ORF">CBI38_31765</name>
</gene>
<evidence type="ECO:0000256" key="1">
    <source>
        <dbReference type="ARBA" id="ARBA00022714"/>
    </source>
</evidence>
<sequence length="122" mass="13613">MSHVEDGWADALELGELWEGDIIDVELHGEQILLVHHVGGEILAFQGMCPHQEVLLADGNWNDESGVLECPGHHWQFDMRTGNGLNPTGCRLYRFPVRVADEQIQVGIPSDGVRHHNRANDS</sequence>
<evidence type="ECO:0000313" key="8">
    <source>
        <dbReference type="EMBL" id="AWK76111.1"/>
    </source>
</evidence>
<dbReference type="AlphaFoldDB" id="A0A2S2C5E0"/>
<reference evidence="8 9" key="1">
    <citation type="submission" date="2017-05" db="EMBL/GenBank/DDBJ databases">
        <title>Isolation of Rhodococcus sp. S2-17 biodegrading of BP-3.</title>
        <authorList>
            <person name="Lee Y."/>
            <person name="Kim K.H."/>
            <person name="Chun B.H."/>
            <person name="Jung H.S."/>
            <person name="Jeon C.O."/>
        </authorList>
    </citation>
    <scope>NUCLEOTIDE SEQUENCE [LARGE SCALE GENOMIC DNA]</scope>
    <source>
        <strain evidence="8 9">S2-17</strain>
        <plasmid evidence="9">prb98</plasmid>
    </source>
</reference>
<feature type="domain" description="Rieske" evidence="7">
    <location>
        <begin position="9"/>
        <end position="106"/>
    </location>
</feature>
<evidence type="ECO:0000256" key="2">
    <source>
        <dbReference type="ARBA" id="ARBA00022723"/>
    </source>
</evidence>